<dbReference type="EMBL" id="AHHD01000207">
    <property type="protein sequence ID" value="EKG18449.1"/>
    <property type="molecule type" value="Genomic_DNA"/>
</dbReference>
<feature type="compositionally biased region" description="Polar residues" evidence="1">
    <location>
        <begin position="1"/>
        <end position="10"/>
    </location>
</feature>
<dbReference type="GO" id="GO:0016787">
    <property type="term" value="F:hydrolase activity"/>
    <property type="evidence" value="ECO:0007669"/>
    <property type="project" value="InterPro"/>
</dbReference>
<gene>
    <name evidence="3" type="ORF">MPH_04251</name>
</gene>
<dbReference type="Gene3D" id="3.60.21.10">
    <property type="match status" value="1"/>
</dbReference>
<feature type="domain" description="Calcineurin-like phosphoesterase" evidence="2">
    <location>
        <begin position="59"/>
        <end position="142"/>
    </location>
</feature>
<dbReference type="InterPro" id="IPR051693">
    <property type="entry name" value="UPF0046_metallophosphoest"/>
</dbReference>
<dbReference type="InterPro" id="IPR004843">
    <property type="entry name" value="Calcineurin-like_PHP"/>
</dbReference>
<feature type="compositionally biased region" description="Low complexity" evidence="1">
    <location>
        <begin position="11"/>
        <end position="21"/>
    </location>
</feature>
<dbReference type="eggNOG" id="KOG3947">
    <property type="taxonomic scope" value="Eukaryota"/>
</dbReference>
<evidence type="ECO:0000313" key="4">
    <source>
        <dbReference type="Proteomes" id="UP000007129"/>
    </source>
</evidence>
<dbReference type="Pfam" id="PF00149">
    <property type="entry name" value="Metallophos"/>
    <property type="match status" value="1"/>
</dbReference>
<dbReference type="InParanoid" id="K2S7U0"/>
<evidence type="ECO:0000313" key="3">
    <source>
        <dbReference type="EMBL" id="EKG18449.1"/>
    </source>
</evidence>
<dbReference type="AlphaFoldDB" id="K2S7U0"/>
<comment type="caution">
    <text evidence="3">The sequence shown here is derived from an EMBL/GenBank/DDBJ whole genome shotgun (WGS) entry which is preliminary data.</text>
</comment>
<dbReference type="PANTHER" id="PTHR12905">
    <property type="entry name" value="METALLOPHOSPHOESTERASE"/>
    <property type="match status" value="1"/>
</dbReference>
<dbReference type="PANTHER" id="PTHR12905:SF0">
    <property type="entry name" value="CALCINEURIN-LIKE PHOSPHOESTERASE DOMAIN-CONTAINING PROTEIN"/>
    <property type="match status" value="1"/>
</dbReference>
<feature type="compositionally biased region" description="Basic and acidic residues" evidence="1">
    <location>
        <begin position="28"/>
        <end position="40"/>
    </location>
</feature>
<accession>K2S7U0</accession>
<dbReference type="VEuPathDB" id="FungiDB:MPH_04251"/>
<proteinExistence type="predicted"/>
<organism evidence="3 4">
    <name type="scientific">Macrophomina phaseolina (strain MS6)</name>
    <name type="common">Charcoal rot fungus</name>
    <dbReference type="NCBI Taxonomy" id="1126212"/>
    <lineage>
        <taxon>Eukaryota</taxon>
        <taxon>Fungi</taxon>
        <taxon>Dikarya</taxon>
        <taxon>Ascomycota</taxon>
        <taxon>Pezizomycotina</taxon>
        <taxon>Dothideomycetes</taxon>
        <taxon>Dothideomycetes incertae sedis</taxon>
        <taxon>Botryosphaeriales</taxon>
        <taxon>Botryosphaeriaceae</taxon>
        <taxon>Macrophomina</taxon>
    </lineage>
</organism>
<dbReference type="OrthoDB" id="630188at2759"/>
<name>K2S7U0_MACPH</name>
<evidence type="ECO:0000259" key="2">
    <source>
        <dbReference type="Pfam" id="PF00149"/>
    </source>
</evidence>
<evidence type="ECO:0000256" key="1">
    <source>
        <dbReference type="SAM" id="MobiDB-lite"/>
    </source>
</evidence>
<feature type="region of interest" description="Disordered" evidence="1">
    <location>
        <begin position="1"/>
        <end position="59"/>
    </location>
</feature>
<reference evidence="3 4" key="1">
    <citation type="journal article" date="2012" name="BMC Genomics">
        <title>Tools to kill: Genome of one of the most destructive plant pathogenic fungi Macrophomina phaseolina.</title>
        <authorList>
            <person name="Islam M.S."/>
            <person name="Haque M.S."/>
            <person name="Islam M.M."/>
            <person name="Emdad E.M."/>
            <person name="Halim A."/>
            <person name="Hossen Q.M.M."/>
            <person name="Hossain M.Z."/>
            <person name="Ahmed B."/>
            <person name="Rahim S."/>
            <person name="Rahman M.S."/>
            <person name="Alam M.M."/>
            <person name="Hou S."/>
            <person name="Wan X."/>
            <person name="Saito J.A."/>
            <person name="Alam M."/>
        </authorList>
    </citation>
    <scope>NUCLEOTIDE SEQUENCE [LARGE SCALE GENOMIC DNA]</scope>
    <source>
        <strain evidence="3 4">MS6</strain>
    </source>
</reference>
<dbReference type="Proteomes" id="UP000007129">
    <property type="component" value="Unassembled WGS sequence"/>
</dbReference>
<dbReference type="SUPFAM" id="SSF56300">
    <property type="entry name" value="Metallo-dependent phosphatases"/>
    <property type="match status" value="1"/>
</dbReference>
<dbReference type="InterPro" id="IPR029052">
    <property type="entry name" value="Metallo-depent_PP-like"/>
</dbReference>
<protein>
    <submittedName>
        <fullName evidence="3">Metallo-dependent phosphatase</fullName>
    </submittedName>
</protein>
<sequence>METSTRNPETQLSPIISSLSQQRKRKMHCGDGKMLEEPAAKRPSVQQQQQQHPESKKRIRFLIISDTHENEEDDKTERTSAFQPPTHLTDIDVVLHCGDLTENGTLAELTKAIDKLAAIRAQLRLFIAGNHEIALDERYYRSQGGDAETHAAALKAVREDALAKGVTYLEEGTHAFALEDGAAFTLYASPWTPACGQSAFQYESREDRFNPPGTTPEWATNTATKSLITLYLTYTYFAVDMPYVEISPALRSAILEASEASFALVPVEARSEFVLVGGTAMLYHGATRRTEDLDIVGSVAALWAFLQAAQRDERFSVVADGGSVSTPAQ</sequence>
<dbReference type="HOGENOM" id="CLU_844867_0_0_1"/>